<dbReference type="AlphaFoldDB" id="A0A6J4RJZ6"/>
<feature type="non-terminal residue" evidence="2">
    <location>
        <position position="160"/>
    </location>
</feature>
<reference evidence="2" key="1">
    <citation type="submission" date="2020-02" db="EMBL/GenBank/DDBJ databases">
        <authorList>
            <person name="Meier V. D."/>
        </authorList>
    </citation>
    <scope>NUCLEOTIDE SEQUENCE</scope>
    <source>
        <strain evidence="2">AVDCRST_MAG05</strain>
    </source>
</reference>
<feature type="non-terminal residue" evidence="2">
    <location>
        <position position="1"/>
    </location>
</feature>
<feature type="region of interest" description="Disordered" evidence="1">
    <location>
        <begin position="26"/>
        <end position="129"/>
    </location>
</feature>
<sequence>GGPQESDGGKRGHRCAGAVVLGALRGGRGDAGPVHGRGLAQGARAESLPLPNLPRRCALPRGEVGTDDGRVPSRLRRGAGGDTAGNNRGASEHVRRGGQPGQWGGLRAGGRVSRLGPGPEGGAGLRHGLRVQRSGPALLRARGFQAEERDARDAAPGDAL</sequence>
<gene>
    <name evidence="2" type="ORF">AVDCRST_MAG05-911</name>
</gene>
<evidence type="ECO:0000256" key="1">
    <source>
        <dbReference type="SAM" id="MobiDB-lite"/>
    </source>
</evidence>
<protein>
    <submittedName>
        <fullName evidence="2">Uncharacterized protein</fullName>
    </submittedName>
</protein>
<accession>A0A6J4RJZ6</accession>
<dbReference type="EMBL" id="CADCVM010000101">
    <property type="protein sequence ID" value="CAA9475658.1"/>
    <property type="molecule type" value="Genomic_DNA"/>
</dbReference>
<feature type="compositionally biased region" description="Basic and acidic residues" evidence="1">
    <location>
        <begin position="145"/>
        <end position="160"/>
    </location>
</feature>
<feature type="region of interest" description="Disordered" evidence="1">
    <location>
        <begin position="141"/>
        <end position="160"/>
    </location>
</feature>
<organism evidence="2">
    <name type="scientific">uncultured Rubrobacteraceae bacterium</name>
    <dbReference type="NCBI Taxonomy" id="349277"/>
    <lineage>
        <taxon>Bacteria</taxon>
        <taxon>Bacillati</taxon>
        <taxon>Actinomycetota</taxon>
        <taxon>Rubrobacteria</taxon>
        <taxon>Rubrobacterales</taxon>
        <taxon>Rubrobacteraceae</taxon>
        <taxon>environmental samples</taxon>
    </lineage>
</organism>
<proteinExistence type="predicted"/>
<name>A0A6J4RJZ6_9ACTN</name>
<feature type="compositionally biased region" description="Gly residues" evidence="1">
    <location>
        <begin position="98"/>
        <end position="108"/>
    </location>
</feature>
<evidence type="ECO:0000313" key="2">
    <source>
        <dbReference type="EMBL" id="CAA9475658.1"/>
    </source>
</evidence>